<feature type="transmembrane region" description="Helical" evidence="2">
    <location>
        <begin position="174"/>
        <end position="193"/>
    </location>
</feature>
<keyword evidence="2" id="KW-1133">Transmembrane helix</keyword>
<name>A0A2N5VBZ1_9BASI</name>
<evidence type="ECO:0000256" key="1">
    <source>
        <dbReference type="SAM" id="MobiDB-lite"/>
    </source>
</evidence>
<feature type="region of interest" description="Disordered" evidence="1">
    <location>
        <begin position="1"/>
        <end position="39"/>
    </location>
</feature>
<proteinExistence type="predicted"/>
<keyword evidence="2" id="KW-0472">Membrane</keyword>
<keyword evidence="2" id="KW-0812">Transmembrane</keyword>
<evidence type="ECO:0000313" key="3">
    <source>
        <dbReference type="EMBL" id="PLW47518.1"/>
    </source>
</evidence>
<dbReference type="AlphaFoldDB" id="A0A2N5VBZ1"/>
<comment type="caution">
    <text evidence="3">The sequence shown here is derived from an EMBL/GenBank/DDBJ whole genome shotgun (WGS) entry which is preliminary data.</text>
</comment>
<dbReference type="EMBL" id="PGCJ01000110">
    <property type="protein sequence ID" value="PLW47518.1"/>
    <property type="molecule type" value="Genomic_DNA"/>
</dbReference>
<sequence>MSSDMGSNNLFNPMSDKLIEPGCPTQDRTQSSDPMLDKPIKPGLAHRPFSGFKLNPTEVQTIAKQANFFQDDLHTIISHNSFLFPTSALPQSWYGPSLDPVEQTGTTVTRHLPKNVLNIRVLFLSDSWYLQSFPGTSADLPFSKNRIKSGVRIKSALWPASIYGILQKSLQACLAQLFIIPLVVHFSITVLVISRVRNSIGQAIDQAG</sequence>
<dbReference type="Proteomes" id="UP000235388">
    <property type="component" value="Unassembled WGS sequence"/>
</dbReference>
<reference evidence="3 4" key="1">
    <citation type="submission" date="2017-11" db="EMBL/GenBank/DDBJ databases">
        <title>De novo assembly and phasing of dikaryotic genomes from two isolates of Puccinia coronata f. sp. avenae, the causal agent of oat crown rust.</title>
        <authorList>
            <person name="Miller M.E."/>
            <person name="Zhang Y."/>
            <person name="Omidvar V."/>
            <person name="Sperschneider J."/>
            <person name="Schwessinger B."/>
            <person name="Raley C."/>
            <person name="Palmer J.M."/>
            <person name="Garnica D."/>
            <person name="Upadhyaya N."/>
            <person name="Rathjen J."/>
            <person name="Taylor J.M."/>
            <person name="Park R.F."/>
            <person name="Dodds P.N."/>
            <person name="Hirsch C.D."/>
            <person name="Kianian S.F."/>
            <person name="Figueroa M."/>
        </authorList>
    </citation>
    <scope>NUCLEOTIDE SEQUENCE [LARGE SCALE GENOMIC DNA]</scope>
    <source>
        <strain evidence="3">12NC29</strain>
    </source>
</reference>
<organism evidence="3 4">
    <name type="scientific">Puccinia coronata f. sp. avenae</name>
    <dbReference type="NCBI Taxonomy" id="200324"/>
    <lineage>
        <taxon>Eukaryota</taxon>
        <taxon>Fungi</taxon>
        <taxon>Dikarya</taxon>
        <taxon>Basidiomycota</taxon>
        <taxon>Pucciniomycotina</taxon>
        <taxon>Pucciniomycetes</taxon>
        <taxon>Pucciniales</taxon>
        <taxon>Pucciniaceae</taxon>
        <taxon>Puccinia</taxon>
    </lineage>
</organism>
<accession>A0A2N5VBZ1</accession>
<evidence type="ECO:0000313" key="4">
    <source>
        <dbReference type="Proteomes" id="UP000235388"/>
    </source>
</evidence>
<keyword evidence="4" id="KW-1185">Reference proteome</keyword>
<evidence type="ECO:0000256" key="2">
    <source>
        <dbReference type="SAM" id="Phobius"/>
    </source>
</evidence>
<gene>
    <name evidence="3" type="ORF">PCANC_07842</name>
</gene>
<feature type="compositionally biased region" description="Polar residues" evidence="1">
    <location>
        <begin position="1"/>
        <end position="12"/>
    </location>
</feature>
<protein>
    <submittedName>
        <fullName evidence="3">Uncharacterized protein</fullName>
    </submittedName>
</protein>